<comment type="caution">
    <text evidence="1">The sequence shown here is derived from an EMBL/GenBank/DDBJ whole genome shotgun (WGS) entry which is preliminary data.</text>
</comment>
<dbReference type="PANTHER" id="PTHR31299">
    <property type="entry name" value="ESTERASE, PUTATIVE (AFU_ORTHOLOGUE AFUA_1G05850)-RELATED"/>
    <property type="match status" value="1"/>
</dbReference>
<dbReference type="InterPro" id="IPR007815">
    <property type="entry name" value="Emycin_Estase"/>
</dbReference>
<dbReference type="SUPFAM" id="SSF159501">
    <property type="entry name" value="EreA/ChaN-like"/>
    <property type="match status" value="1"/>
</dbReference>
<dbReference type="AlphaFoldDB" id="A0A8J3TYI3"/>
<keyword evidence="2" id="KW-1185">Reference proteome</keyword>
<reference evidence="1 2" key="1">
    <citation type="submission" date="2021-01" db="EMBL/GenBank/DDBJ databases">
        <title>Whole genome shotgun sequence of Planotetraspora mira NBRC 15435.</title>
        <authorList>
            <person name="Komaki H."/>
            <person name="Tamura T."/>
        </authorList>
    </citation>
    <scope>NUCLEOTIDE SEQUENCE [LARGE SCALE GENOMIC DNA]</scope>
    <source>
        <strain evidence="1 2">NBRC 15435</strain>
    </source>
</reference>
<evidence type="ECO:0000313" key="1">
    <source>
        <dbReference type="EMBL" id="GII34246.1"/>
    </source>
</evidence>
<dbReference type="PANTHER" id="PTHR31299:SF0">
    <property type="entry name" value="ESTERASE, PUTATIVE (AFU_ORTHOLOGUE AFUA_1G05850)-RELATED"/>
    <property type="match status" value="1"/>
</dbReference>
<dbReference type="Proteomes" id="UP000650628">
    <property type="component" value="Unassembled WGS sequence"/>
</dbReference>
<organism evidence="1 2">
    <name type="scientific">Planotetraspora mira</name>
    <dbReference type="NCBI Taxonomy" id="58121"/>
    <lineage>
        <taxon>Bacteria</taxon>
        <taxon>Bacillati</taxon>
        <taxon>Actinomycetota</taxon>
        <taxon>Actinomycetes</taxon>
        <taxon>Streptosporangiales</taxon>
        <taxon>Streptosporangiaceae</taxon>
        <taxon>Planotetraspora</taxon>
    </lineage>
</organism>
<dbReference type="GO" id="GO:0046677">
    <property type="term" value="P:response to antibiotic"/>
    <property type="evidence" value="ECO:0007669"/>
    <property type="project" value="InterPro"/>
</dbReference>
<accession>A0A8J3TYI3</accession>
<dbReference type="InterPro" id="IPR014622">
    <property type="entry name" value="UCP036794_erythomycin"/>
</dbReference>
<dbReference type="EMBL" id="BOOO01000048">
    <property type="protein sequence ID" value="GII34246.1"/>
    <property type="molecule type" value="Genomic_DNA"/>
</dbReference>
<protein>
    <submittedName>
        <fullName evidence="1">Erythromycin esterase</fullName>
    </submittedName>
</protein>
<sequence length="393" mass="43460">MFSDTVEGMDIKDTARPLDGAGVSAFLRSLPAEPLLLGLGEARHFVGELGELRNEIFRHLVEHEGYRSFAIESDCLRGLVVDDYIATGAGTLDDVMERGFSHGFGASPASRELVRWMRAYNEEHDEKLRFFGFDGPLEYWAESPREALTALCALLDGPLPCTRETLDALLGPDDRWTNEATVMDPSQSIGQSADAQRLRLLADDLVTLLDTQMPRLSAKDRERAALYGRTAVGLLRYHSSMADTSPARIMRLSALRDAMMAANLRAIAGQGPALVFCHNLHLQRDKSFMRLGDLPVEWWSAGAITEAHLGDRYAFLASAFGTVGDDTPPTDTVEGILSTLPWDRSLIDARRLVEAITKPAPRVSHDFRYFPLDPAQLNMIDGVVFLKQVVSLD</sequence>
<gene>
    <name evidence="1" type="ORF">Pmi06nite_76880</name>
</gene>
<dbReference type="PIRSF" id="PIRSF036794">
    <property type="entry name" value="UCP_erythr_ester"/>
    <property type="match status" value="1"/>
</dbReference>
<name>A0A8J3TYI3_9ACTN</name>
<proteinExistence type="predicted"/>
<dbReference type="Gene3D" id="3.30.1870.10">
    <property type="entry name" value="EreA-like, domain 2"/>
    <property type="match status" value="1"/>
</dbReference>
<dbReference type="InterPro" id="IPR052036">
    <property type="entry name" value="Hydrolase/PRTase-associated"/>
</dbReference>
<dbReference type="CDD" id="cd14728">
    <property type="entry name" value="Ere-like"/>
    <property type="match status" value="1"/>
</dbReference>
<evidence type="ECO:0000313" key="2">
    <source>
        <dbReference type="Proteomes" id="UP000650628"/>
    </source>
</evidence>
<dbReference type="Pfam" id="PF05139">
    <property type="entry name" value="Erythro_esteras"/>
    <property type="match status" value="1"/>
</dbReference>